<comment type="similarity">
    <text evidence="1">Belongs to the DprA/Smf family.</text>
</comment>
<protein>
    <submittedName>
        <fullName evidence="4">DNA-processing protein DprA</fullName>
    </submittedName>
</protein>
<dbReference type="RefSeq" id="WP_311363403.1">
    <property type="nucleotide sequence ID" value="NZ_JAVRIC010000001.1"/>
</dbReference>
<dbReference type="Gene3D" id="3.40.50.450">
    <property type="match status" value="1"/>
</dbReference>
<sequence length="368" mass="38377">MTPDQQRAWLTLLQAPGVGPAAGLRLLHAHDSAEAALAAGPRAWRAAGIAEAQHAPLKQPDPAQIEASLEWLHGASNRRLLTIDDPDYPARLVEIARAPLALFCQGEASTLARPQLAIVGSRTATAQGLENARAFAAELVRHGLVITSGLALGIDGAAHQGALDGGGSTIAICGTGLDRVYPARHRGLAHRIVEDGCLVSEFAPGTPALPEHFPRRNRILSGLSLGVLVVEAATRSGSLITARLAAEQGREVFAIPGSIHNPMARGCHSLIRQGAKLVETAQDLLDELASQLGERRVVRNTAPSSAAALTAAQRRVLKVIDDAPTAFDTLVDRSGLDVASLSAVLLDLELAGFAASQPGGAFIRLKSG</sequence>
<feature type="domain" description="Smf/DprA SLOG" evidence="2">
    <location>
        <begin position="80"/>
        <end position="288"/>
    </location>
</feature>
<dbReference type="InterPro" id="IPR036388">
    <property type="entry name" value="WH-like_DNA-bd_sf"/>
</dbReference>
<keyword evidence="5" id="KW-1185">Reference proteome</keyword>
<comment type="caution">
    <text evidence="4">The sequence shown here is derived from an EMBL/GenBank/DDBJ whole genome shotgun (WGS) entry which is preliminary data.</text>
</comment>
<dbReference type="Pfam" id="PF21102">
    <property type="entry name" value="DprA_N"/>
    <property type="match status" value="1"/>
</dbReference>
<proteinExistence type="inferred from homology"/>
<reference evidence="4 5" key="1">
    <citation type="submission" date="2023-09" db="EMBL/GenBank/DDBJ databases">
        <authorList>
            <person name="Rey-Velasco X."/>
        </authorList>
    </citation>
    <scope>NUCLEOTIDE SEQUENCE [LARGE SCALE GENOMIC DNA]</scope>
    <source>
        <strain evidence="4 5">W345</strain>
    </source>
</reference>
<dbReference type="InterPro" id="IPR057666">
    <property type="entry name" value="DrpA_SLOG"/>
</dbReference>
<dbReference type="PANTHER" id="PTHR43022:SF1">
    <property type="entry name" value="PROTEIN SMF"/>
    <property type="match status" value="1"/>
</dbReference>
<organism evidence="4 5">
    <name type="scientific">Banduia mediterranea</name>
    <dbReference type="NCBI Taxonomy" id="3075609"/>
    <lineage>
        <taxon>Bacteria</taxon>
        <taxon>Pseudomonadati</taxon>
        <taxon>Pseudomonadota</taxon>
        <taxon>Gammaproteobacteria</taxon>
        <taxon>Nevskiales</taxon>
        <taxon>Algiphilaceae</taxon>
        <taxon>Banduia</taxon>
    </lineage>
</organism>
<dbReference type="SUPFAM" id="SSF102405">
    <property type="entry name" value="MCP/YpsA-like"/>
    <property type="match status" value="1"/>
</dbReference>
<dbReference type="Gene3D" id="1.10.10.10">
    <property type="entry name" value="Winged helix-like DNA-binding domain superfamily/Winged helix DNA-binding domain"/>
    <property type="match status" value="1"/>
</dbReference>
<evidence type="ECO:0000256" key="1">
    <source>
        <dbReference type="ARBA" id="ARBA00006525"/>
    </source>
</evidence>
<evidence type="ECO:0000259" key="3">
    <source>
        <dbReference type="Pfam" id="PF17782"/>
    </source>
</evidence>
<gene>
    <name evidence="4" type="primary">dprA</name>
    <name evidence="4" type="ORF">RM530_01345</name>
</gene>
<dbReference type="Proteomes" id="UP001254608">
    <property type="component" value="Unassembled WGS sequence"/>
</dbReference>
<dbReference type="InterPro" id="IPR041614">
    <property type="entry name" value="DprA_WH"/>
</dbReference>
<evidence type="ECO:0000259" key="2">
    <source>
        <dbReference type="Pfam" id="PF02481"/>
    </source>
</evidence>
<dbReference type="Pfam" id="PF17782">
    <property type="entry name" value="WHD_DprA"/>
    <property type="match status" value="1"/>
</dbReference>
<dbReference type="InterPro" id="IPR003488">
    <property type="entry name" value="DprA"/>
</dbReference>
<feature type="domain" description="DprA winged helix" evidence="3">
    <location>
        <begin position="301"/>
        <end position="360"/>
    </location>
</feature>
<evidence type="ECO:0000313" key="5">
    <source>
        <dbReference type="Proteomes" id="UP001254608"/>
    </source>
</evidence>
<name>A0ABU2WDR6_9GAMM</name>
<dbReference type="PANTHER" id="PTHR43022">
    <property type="entry name" value="PROTEIN SMF"/>
    <property type="match status" value="1"/>
</dbReference>
<accession>A0ABU2WDR6</accession>
<evidence type="ECO:0000313" key="4">
    <source>
        <dbReference type="EMBL" id="MDT0496012.1"/>
    </source>
</evidence>
<dbReference type="NCBIfam" id="TIGR00732">
    <property type="entry name" value="dprA"/>
    <property type="match status" value="1"/>
</dbReference>
<dbReference type="EMBL" id="JAVRIC010000001">
    <property type="protein sequence ID" value="MDT0496012.1"/>
    <property type="molecule type" value="Genomic_DNA"/>
</dbReference>
<dbReference type="Pfam" id="PF02481">
    <property type="entry name" value="DNA_processg_A"/>
    <property type="match status" value="1"/>
</dbReference>